<evidence type="ECO:0000313" key="1">
    <source>
        <dbReference type="EMBL" id="SDE64307.1"/>
    </source>
</evidence>
<dbReference type="Proteomes" id="UP000198781">
    <property type="component" value="Unassembled WGS sequence"/>
</dbReference>
<proteinExistence type="predicted"/>
<dbReference type="AlphaFoldDB" id="A0A1G7EL45"/>
<dbReference type="OrthoDB" id="9814707at2"/>
<dbReference type="RefSeq" id="WP_092745989.1">
    <property type="nucleotide sequence ID" value="NZ_FMZC01000023.1"/>
</dbReference>
<dbReference type="EMBL" id="FMZC01000023">
    <property type="protein sequence ID" value="SDE64307.1"/>
    <property type="molecule type" value="Genomic_DNA"/>
</dbReference>
<protein>
    <submittedName>
        <fullName evidence="1">Uncharacterized protein</fullName>
    </submittedName>
</protein>
<name>A0A1G7EL45_9BURK</name>
<evidence type="ECO:0000313" key="2">
    <source>
        <dbReference type="Proteomes" id="UP000198781"/>
    </source>
</evidence>
<gene>
    <name evidence="1" type="ORF">SAMN05192589_12359</name>
</gene>
<accession>A0A1G7EL45</accession>
<reference evidence="1 2" key="1">
    <citation type="submission" date="2016-10" db="EMBL/GenBank/DDBJ databases">
        <authorList>
            <person name="de Groot N.N."/>
        </authorList>
    </citation>
    <scope>NUCLEOTIDE SEQUENCE [LARGE SCALE GENOMIC DNA]</scope>
    <source>
        <strain evidence="1 2">DSM 16619</strain>
    </source>
</reference>
<sequence>MSTILSKEALRYKLIDLLREDGRTEGHLSEVSDAIFILERPDFLGGPNWELARWEPFRSLAPDLNAALMEAEAVAQADYRLATLPLGGSTV</sequence>
<organism evidence="1 2">
    <name type="scientific">Paracidovorax valerianellae</name>
    <dbReference type="NCBI Taxonomy" id="187868"/>
    <lineage>
        <taxon>Bacteria</taxon>
        <taxon>Pseudomonadati</taxon>
        <taxon>Pseudomonadota</taxon>
        <taxon>Betaproteobacteria</taxon>
        <taxon>Burkholderiales</taxon>
        <taxon>Comamonadaceae</taxon>
        <taxon>Paracidovorax</taxon>
    </lineage>
</organism>
<keyword evidence="2" id="KW-1185">Reference proteome</keyword>